<reference evidence="2" key="1">
    <citation type="submission" date="2016-10" db="EMBL/GenBank/DDBJ databases">
        <authorList>
            <person name="Varghese N."/>
            <person name="Submissions S."/>
        </authorList>
    </citation>
    <scope>NUCLEOTIDE SEQUENCE [LARGE SCALE GENOMIC DNA]</scope>
    <source>
        <strain evidence="2">DSM 24767</strain>
    </source>
</reference>
<dbReference type="STRING" id="1095778.SAMN04489842_0585"/>
<name>A0A1H1A6H3_NATTX</name>
<evidence type="ECO:0000313" key="2">
    <source>
        <dbReference type="Proteomes" id="UP000198848"/>
    </source>
</evidence>
<evidence type="ECO:0000313" key="1">
    <source>
        <dbReference type="EMBL" id="SDQ35308.1"/>
    </source>
</evidence>
<sequence length="208" mass="23415">MARELTRRQAIAGIGTTVALSGTATTVSGETTDAVVETGFETEYPKCVYKMSEGEWNVSMPINVHVRVPGDTLALAAVEDEFTGLSDLEWTRLLPDSPTRAWDERDEKLIAPSLSFRRPRLGDEWPHVHVWEVDADRVALHAHLDVLDFGSSHLHRGDYYREAVERVDDQFTADGWERDDSHDIEYGVDPERLEGWGETGDLKLEYSG</sequence>
<proteinExistence type="predicted"/>
<dbReference type="RefSeq" id="WP_090377083.1">
    <property type="nucleotide sequence ID" value="NZ_FNLC01000001.1"/>
</dbReference>
<gene>
    <name evidence="1" type="ORF">SAMN04489842_0585</name>
</gene>
<organism evidence="1 2">
    <name type="scientific">Natronobacterium texcoconense</name>
    <dbReference type="NCBI Taxonomy" id="1095778"/>
    <lineage>
        <taxon>Archaea</taxon>
        <taxon>Methanobacteriati</taxon>
        <taxon>Methanobacteriota</taxon>
        <taxon>Stenosarchaea group</taxon>
        <taxon>Halobacteria</taxon>
        <taxon>Halobacteriales</taxon>
        <taxon>Natrialbaceae</taxon>
        <taxon>Natronobacterium</taxon>
    </lineage>
</organism>
<accession>A0A1H1A6H3</accession>
<keyword evidence="2" id="KW-1185">Reference proteome</keyword>
<dbReference type="AlphaFoldDB" id="A0A1H1A6H3"/>
<dbReference type="Proteomes" id="UP000198848">
    <property type="component" value="Unassembled WGS sequence"/>
</dbReference>
<protein>
    <submittedName>
        <fullName evidence="1">Uncharacterized protein</fullName>
    </submittedName>
</protein>
<dbReference type="OrthoDB" id="174616at2157"/>
<dbReference type="EMBL" id="FNLC01000001">
    <property type="protein sequence ID" value="SDQ35308.1"/>
    <property type="molecule type" value="Genomic_DNA"/>
</dbReference>